<accession>A0ABQ2ERN7</accession>
<keyword evidence="1" id="KW-0732">Signal</keyword>
<keyword evidence="4" id="KW-1185">Reference proteome</keyword>
<dbReference type="RefSeq" id="WP_189006324.1">
    <property type="nucleotide sequence ID" value="NZ_BMPP01000005.1"/>
</dbReference>
<evidence type="ECO:0000313" key="3">
    <source>
        <dbReference type="EMBL" id="GGK23173.1"/>
    </source>
</evidence>
<sequence length="565" mass="60200">MKVWVAGVAAVALLGGALALGAASQPTGKLAPGLRVAGVEVGGLTREQAIAALGARSVTPPEVTVSAGSNTWTVGADLLGWRADTETSVAAAEKATAERGMVERVQDLLGQSSMQDLPLVAQVDPAKATATLRLLTADMDRQPRDASIVFDKTSLKYVVRPERTGAQVEVTSAVKTYVASPTLSALKVPVRALKAKVTAADLQPHVVQGNALMRPFTARLDGTERSGALTALQVANLYWVRENGIVPDDKALKAAFGVLTNHVDQPARNARFALRGKEFVKVKEQAGVVTDRPVSYAAFRKAVLDSAHKDVIFASKVSKPTLTLAALPDPKKLELITVGRSTYYGSSPARRVNVANAAAKIHGSVVAKGETFSFLGALGSITPENGFVGGLIISGGRTVDGLGGGVCQVSTTVFRALYQAGLPVVERNQHSYRVGYYEPQIGFEAAVYDPGVDLKMKNDTGGPLLIKTINHPGKSVLEVEVWGIKQTRRVIVSPATILARVPHPPAQYVFNPRMRAGAVRQVDWAQDGFNLYITRTIKDEGTARTDRVTTNYRPWRAVYETGPRG</sequence>
<dbReference type="InterPro" id="IPR007391">
    <property type="entry name" value="Vancomycin_resist_VanW"/>
</dbReference>
<dbReference type="InterPro" id="IPR052913">
    <property type="entry name" value="Glycopeptide_resist_protein"/>
</dbReference>
<organism evidence="3 4">
    <name type="scientific">Deinococcus malanensis</name>
    <dbReference type="NCBI Taxonomy" id="1706855"/>
    <lineage>
        <taxon>Bacteria</taxon>
        <taxon>Thermotogati</taxon>
        <taxon>Deinococcota</taxon>
        <taxon>Deinococci</taxon>
        <taxon>Deinococcales</taxon>
        <taxon>Deinococcaceae</taxon>
        <taxon>Deinococcus</taxon>
    </lineage>
</organism>
<feature type="chain" id="PRO_5046497188" description="YoaR-like putative peptidoglycan binding domain-containing protein" evidence="1">
    <location>
        <begin position="23"/>
        <end position="565"/>
    </location>
</feature>
<dbReference type="Pfam" id="PF12229">
    <property type="entry name" value="PG_binding_4"/>
    <property type="match status" value="1"/>
</dbReference>
<feature type="signal peptide" evidence="1">
    <location>
        <begin position="1"/>
        <end position="22"/>
    </location>
</feature>
<evidence type="ECO:0000256" key="1">
    <source>
        <dbReference type="SAM" id="SignalP"/>
    </source>
</evidence>
<dbReference type="Pfam" id="PF04294">
    <property type="entry name" value="VanW"/>
    <property type="match status" value="1"/>
</dbReference>
<dbReference type="EMBL" id="BMPP01000005">
    <property type="protein sequence ID" value="GGK23173.1"/>
    <property type="molecule type" value="Genomic_DNA"/>
</dbReference>
<evidence type="ECO:0000259" key="2">
    <source>
        <dbReference type="Pfam" id="PF12229"/>
    </source>
</evidence>
<proteinExistence type="predicted"/>
<reference evidence="4" key="1">
    <citation type="journal article" date="2019" name="Int. J. Syst. Evol. Microbiol.">
        <title>The Global Catalogue of Microorganisms (GCM) 10K type strain sequencing project: providing services to taxonomists for standard genome sequencing and annotation.</title>
        <authorList>
            <consortium name="The Broad Institute Genomics Platform"/>
            <consortium name="The Broad Institute Genome Sequencing Center for Infectious Disease"/>
            <person name="Wu L."/>
            <person name="Ma J."/>
        </authorList>
    </citation>
    <scope>NUCLEOTIDE SEQUENCE [LARGE SCALE GENOMIC DNA]</scope>
    <source>
        <strain evidence="4">JCM 30331</strain>
    </source>
</reference>
<protein>
    <recommendedName>
        <fullName evidence="2">YoaR-like putative peptidoglycan binding domain-containing protein</fullName>
    </recommendedName>
</protein>
<gene>
    <name evidence="3" type="ORF">GCM10008955_15870</name>
</gene>
<dbReference type="PANTHER" id="PTHR35788">
    <property type="entry name" value="EXPORTED PROTEIN-RELATED"/>
    <property type="match status" value="1"/>
</dbReference>
<comment type="caution">
    <text evidence="3">The sequence shown here is derived from an EMBL/GenBank/DDBJ whole genome shotgun (WGS) entry which is preliminary data.</text>
</comment>
<dbReference type="Proteomes" id="UP000647587">
    <property type="component" value="Unassembled WGS sequence"/>
</dbReference>
<name>A0ABQ2ERN7_9DEIO</name>
<dbReference type="PANTHER" id="PTHR35788:SF1">
    <property type="entry name" value="EXPORTED PROTEIN"/>
    <property type="match status" value="1"/>
</dbReference>
<dbReference type="InterPro" id="IPR022029">
    <property type="entry name" value="YoaR-like_PG-bd"/>
</dbReference>
<evidence type="ECO:0000313" key="4">
    <source>
        <dbReference type="Proteomes" id="UP000647587"/>
    </source>
</evidence>
<feature type="domain" description="YoaR-like putative peptidoglycan binding" evidence="2">
    <location>
        <begin position="72"/>
        <end position="174"/>
    </location>
</feature>